<evidence type="ECO:0000313" key="6">
    <source>
        <dbReference type="EMBL" id="GII76479.1"/>
    </source>
</evidence>
<dbReference type="InterPro" id="IPR022385">
    <property type="entry name" value="Rhs_assc_core"/>
</dbReference>
<dbReference type="InterPro" id="IPR013320">
    <property type="entry name" value="ConA-like_dom_sf"/>
</dbReference>
<evidence type="ECO:0000313" key="7">
    <source>
        <dbReference type="Proteomes" id="UP000655287"/>
    </source>
</evidence>
<proteinExistence type="predicted"/>
<dbReference type="Pfam" id="PF25023">
    <property type="entry name" value="TEN_YD-shell"/>
    <property type="match status" value="1"/>
</dbReference>
<gene>
    <name evidence="6" type="ORF">Sru01_14610</name>
</gene>
<name>A0A919QYG5_9ACTN</name>
<dbReference type="Pfam" id="PF13385">
    <property type="entry name" value="Laminin_G_3"/>
    <property type="match status" value="1"/>
</dbReference>
<dbReference type="NCBIfam" id="TIGR01643">
    <property type="entry name" value="YD_repeat_2x"/>
    <property type="match status" value="9"/>
</dbReference>
<dbReference type="InterPro" id="IPR031325">
    <property type="entry name" value="RHS_repeat"/>
</dbReference>
<dbReference type="Gene3D" id="2.180.10.10">
    <property type="entry name" value="RHS repeat-associated core"/>
    <property type="match status" value="4"/>
</dbReference>
<sequence length="2566" mass="273815">MRRSVSRARFGALTLTVLTSLMLITGVGASTALIAQAAAHTPALFDGVAALGGSADLDVHRPVQEIGSAAGRPHLVPADATRAKEAGSGVSRPVKPPEGALPLDTRHRLSGKPAEGGLKPPPSPAREAGPAGVSVDRDLAASRSDSTAQAVTSTGLSDCYYPNWSLVRQYAYGDVVSYYNVTQGMTEPHDFVATRTPYGAPLGSTAWYDLGPCYVIPEHQPQPPAFVGFWPEDDGLAGSLTPTLGALAASETDAQVGYWFQICSGPSGPEGEWDWCEDSEWTTTGAWVVPAGKLKWGQSYWWSVVAEDVDNGKSSYSPWTKLTVVPEQPAINSLLGTGIDGRAFNQVVGNFTEQATDAAVAAVGPPLAVTRTYNSLDPRADGMFGAGWSTRWDMRLVEEPQTKTVLITYPDGSQARFGAIGNGDYAPPQGSYATLATRAEGGWRLMDKSATSYLFDAQGRVTKVTDNRGRGQDLVYGADSRLAKVTSTGGRSLYFTWSGGHATAVSTDPVSGSPFSWSYTYDGDKLVKVCGPGSATACAAYTYADASRYSTSVLNSLPTGYWRLGEASGAKNSKLADAVGWNLGKQDANFSSGTFNAATGVSGALGGSADTAVRFAGTSASSSYVWLPEASISGSAGYLTAETWFKTTGSGVVFGQSDTASGTPSDFTPTVYVGTDGKLRAQFWNGTANPITTGAAVNNGQWHHVALTGDGAGQTLYLDGEPVGTRNGAIDHRGQRYTRLGSGYTSASWPASTSSVQVFPFKGDLDEVAIYHRSLPAAEVRAHYQAGSIAPQLSRSTLPSGRIQADNTYLPDGGRLQTHTDTNGGLWKVGALQYAADELGDPLASVTVTDPHNATLKSTHDGLRGLRTTGRTDELGKTTSFEYDTGGYLAKITDANANTTELTHDERGNQLSVTTCRSASSCQTAYASYYLSGSDRFDPRNDQLTAYRDARSASSTGNTYATKLEYNTFGEKTKVTTPATSDFPNGRSTTYSYTDGTEAASGGGMTPAGLLKTTTDPKGEHRDYAYTASGDLARDTSPTGLVTGYTYDAIGRRAGSTEISAAQQGSGVATSYGYDATGRLATVTGPGVKNEISGAVHTTQTRYTYDADGNRTGETLADITGGDPARTKTYEYDTYGRMEKVTGPEGEVVQTSYDHMGRAVSTTDAAGATYAYAYTARGESESVTLKGWTGSPTDPKPAADVIVRSNAYDPAGRLASQTDAMGRTTRFTYFNDDSPADVIADQVKLNASATPVNVVLTSSTYDAAGNLTRQVTGGGKTRVDHVYDAAGRLTSSTLDPAALNRKTAYTYDANTNVTQTVLTGAGTTRAESTSFRYETGGRLIEQTVENGATDLTTSWTVDDRGLIREIVDPRGNATGATRADYTTSVDYDALGRPVQVQGPPVKVERGGAAATTERPTARMGYNTAGEETHKTGPENRATVTAYDKAGRVASVTGSPYTPPGGTQVTPRTSFGYDAAGRVTSVTDPRGNVTDTTYDVLGRKVRVTDPAATAGAPRGNWDFTYTLTGEELSATDPTGARTEATYDGLGRQVTATQIERRPAAAAYTTVMEYDTAGRQTAVKRPAGNRTQLTVNAAGEVVTQTDALNHADAFAYDPAGRTVKITDALGNSTATEYDLAGRKTTAKDLNASGTVLRTFGFAYDAAGNLTTQTSPEGHATRRTFDAADRLVQLVESVAAGKDITTSFGYNAASERTRTTDGRGSTFLTTYNSLGLVESRIEPSTPAHPGLADRTWTASYDQAGNPVSVLQPGGVQITNAYDNLNRLIGEAGSGAEVTTQGTAFGYDLAGRRTSAGDLAFTYNDRGLLLSTAKAGTPGTLSTFAYDANQRPAQRTDAAGTATLTWDDADRLKTLSDPLTATTLTYGYDNADRLTGITYGTGPKRTYTYDPMDRLTGDSLKSAGNAAMASITYGYDRDDNLTTKTTSGTAGAGTNTYTYDFANRLTSWTAPGGAVTDYAWDDSGNRVKAGDQTFTYDERNRLLSGGGSTYTYTPRGTLATQTIGATSKNLRFDAFDRMISDGEATYTYDALDRVTSRIHGTVVSRYLYGDLANDIVATTDAAGTTQARYSRGVDGDLIGISDGTGPRLAFTDQHGDLVGTFGATATALADSVAYAPFGEEITRAGARHELGYQGELTDADSGKVNMHARWYQPGTATFASRDTASLAPDPSIQANRYGYVHGSPLTGTDPSGHTRTGIYCVTCPPDPPVIMPGYMCTTKGICVMPDVEQRWWNDYINSPGFEYYNNPLLSDEEVKRLGYKFMPNGRPVDQPNFWFADEKVQNAYMEHWSPTLGDRELNFNWAAVGGLESMRTMMHAIKARSSDPRIPSCARGWTHNGPPRCKDFPNLNLYMNLLEYYGYIQKAASKYGVDKNALTALIIYENMGAETKAGKVGAWGVYYARKAQGKGATAGLGITQMEIYKAREMFKRYHPDKANLSDDEIAKILIDQPGLAIDLAAAYLSYLKWKITINDHGAKRHINDWEATLAYCGCSGVVWRKGKLDFDRFQDWLEDKRSIPADLVKRRDALYGPLRSVADEYWKCVRLECFYLDRGGLW</sequence>
<dbReference type="Pfam" id="PF20148">
    <property type="entry name" value="DUF6531"/>
    <property type="match status" value="1"/>
</dbReference>
<dbReference type="Proteomes" id="UP000655287">
    <property type="component" value="Unassembled WGS sequence"/>
</dbReference>
<accession>A0A919QYG5</accession>
<dbReference type="PANTHER" id="PTHR32305:SF15">
    <property type="entry name" value="PROTEIN RHSA-RELATED"/>
    <property type="match status" value="1"/>
</dbReference>
<dbReference type="Gene3D" id="1.10.530.10">
    <property type="match status" value="1"/>
</dbReference>
<feature type="domain" description="LamG-like jellyroll fold" evidence="5">
    <location>
        <begin position="637"/>
        <end position="778"/>
    </location>
</feature>
<dbReference type="InterPro" id="IPR056823">
    <property type="entry name" value="TEN-like_YD-shell"/>
</dbReference>
<dbReference type="EMBL" id="BOOU01000019">
    <property type="protein sequence ID" value="GII76479.1"/>
    <property type="molecule type" value="Genomic_DNA"/>
</dbReference>
<dbReference type="PANTHER" id="PTHR32305">
    <property type="match status" value="1"/>
</dbReference>
<dbReference type="InterPro" id="IPR045351">
    <property type="entry name" value="DUF6531"/>
</dbReference>
<organism evidence="6 7">
    <name type="scientific">Sphaerisporangium rufum</name>
    <dbReference type="NCBI Taxonomy" id="1381558"/>
    <lineage>
        <taxon>Bacteria</taxon>
        <taxon>Bacillati</taxon>
        <taxon>Actinomycetota</taxon>
        <taxon>Actinomycetes</taxon>
        <taxon>Streptosporangiales</taxon>
        <taxon>Streptosporangiaceae</taxon>
        <taxon>Sphaerisporangium</taxon>
    </lineage>
</organism>
<dbReference type="InterPro" id="IPR006558">
    <property type="entry name" value="LamG-like"/>
</dbReference>
<evidence type="ECO:0000256" key="1">
    <source>
        <dbReference type="ARBA" id="ARBA00022729"/>
    </source>
</evidence>
<dbReference type="NCBIfam" id="TIGR03696">
    <property type="entry name" value="Rhs_assc_core"/>
    <property type="match status" value="1"/>
</dbReference>
<dbReference type="Pfam" id="PF05593">
    <property type="entry name" value="RHS_repeat"/>
    <property type="match status" value="6"/>
</dbReference>
<evidence type="ECO:0000256" key="2">
    <source>
        <dbReference type="ARBA" id="ARBA00022737"/>
    </source>
</evidence>
<protein>
    <recommendedName>
        <fullName evidence="5">LamG-like jellyroll fold domain-containing protein</fullName>
    </recommendedName>
</protein>
<dbReference type="InterPro" id="IPR006530">
    <property type="entry name" value="YD"/>
</dbReference>
<evidence type="ECO:0000256" key="3">
    <source>
        <dbReference type="ARBA" id="ARBA00023157"/>
    </source>
</evidence>
<reference evidence="6" key="1">
    <citation type="submission" date="2021-01" db="EMBL/GenBank/DDBJ databases">
        <title>Whole genome shotgun sequence of Sphaerisporangium rufum NBRC 109079.</title>
        <authorList>
            <person name="Komaki H."/>
            <person name="Tamura T."/>
        </authorList>
    </citation>
    <scope>NUCLEOTIDE SEQUENCE</scope>
    <source>
        <strain evidence="6">NBRC 109079</strain>
    </source>
</reference>
<evidence type="ECO:0000259" key="5">
    <source>
        <dbReference type="SMART" id="SM00560"/>
    </source>
</evidence>
<keyword evidence="7" id="KW-1185">Reference proteome</keyword>
<dbReference type="InterPro" id="IPR050708">
    <property type="entry name" value="T6SS_VgrG/RHS"/>
</dbReference>
<keyword evidence="1" id="KW-0732">Signal</keyword>
<comment type="caution">
    <text evidence="6">The sequence shown here is derived from an EMBL/GenBank/DDBJ whole genome shotgun (WGS) entry which is preliminary data.</text>
</comment>
<keyword evidence="2" id="KW-0677">Repeat</keyword>
<dbReference type="Gene3D" id="2.60.120.200">
    <property type="match status" value="1"/>
</dbReference>
<dbReference type="SUPFAM" id="SSF49899">
    <property type="entry name" value="Concanavalin A-like lectins/glucanases"/>
    <property type="match status" value="1"/>
</dbReference>
<feature type="region of interest" description="Disordered" evidence="4">
    <location>
        <begin position="68"/>
        <end position="148"/>
    </location>
</feature>
<keyword evidence="3" id="KW-1015">Disulfide bond</keyword>
<dbReference type="SMART" id="SM00560">
    <property type="entry name" value="LamGL"/>
    <property type="match status" value="1"/>
</dbReference>
<evidence type="ECO:0000256" key="4">
    <source>
        <dbReference type="SAM" id="MobiDB-lite"/>
    </source>
</evidence>